<proteinExistence type="predicted"/>
<name>A0AAV4C6Z3_9GAST</name>
<keyword evidence="2" id="KW-0418">Kinase</keyword>
<comment type="caution">
    <text evidence="2">The sequence shown here is derived from an EMBL/GenBank/DDBJ whole genome shotgun (WGS) entry which is preliminary data.</text>
</comment>
<organism evidence="2 3">
    <name type="scientific">Plakobranchus ocellatus</name>
    <dbReference type="NCBI Taxonomy" id="259542"/>
    <lineage>
        <taxon>Eukaryota</taxon>
        <taxon>Metazoa</taxon>
        <taxon>Spiralia</taxon>
        <taxon>Lophotrochozoa</taxon>
        <taxon>Mollusca</taxon>
        <taxon>Gastropoda</taxon>
        <taxon>Heterobranchia</taxon>
        <taxon>Euthyneura</taxon>
        <taxon>Panpulmonata</taxon>
        <taxon>Sacoglossa</taxon>
        <taxon>Placobranchoidea</taxon>
        <taxon>Plakobranchidae</taxon>
        <taxon>Plakobranchus</taxon>
    </lineage>
</organism>
<sequence length="172" mass="19378">MSEGVDNTPASRAKMVLFNGSVKLKICEAVDLKPTDFSTRLQMGSTKERASQMIEPYVNIGVDEMYVAKTTTKAKSVKPQWIWNEDFTWEVHNGQNVNLTVFHDAAIHDEFVANCTIPFDDVKGKSDFWIDLEPNGKLHIVIELNASPQDVEEKTNVILHSSTEQSNFGLEF</sequence>
<keyword evidence="3" id="KW-1185">Reference proteome</keyword>
<evidence type="ECO:0000259" key="1">
    <source>
        <dbReference type="PROSITE" id="PS50004"/>
    </source>
</evidence>
<dbReference type="FunFam" id="2.60.40.150:FF:000056">
    <property type="entry name" value="Protein kinase C epsilon"/>
    <property type="match status" value="1"/>
</dbReference>
<dbReference type="GO" id="GO:0016301">
    <property type="term" value="F:kinase activity"/>
    <property type="evidence" value="ECO:0007669"/>
    <property type="project" value="UniProtKB-KW"/>
</dbReference>
<dbReference type="SMART" id="SM00239">
    <property type="entry name" value="C2"/>
    <property type="match status" value="1"/>
</dbReference>
<accession>A0AAV4C6Z3</accession>
<keyword evidence="2" id="KW-0808">Transferase</keyword>
<dbReference type="InterPro" id="IPR035892">
    <property type="entry name" value="C2_domain_sf"/>
</dbReference>
<dbReference type="CDD" id="cd04014">
    <property type="entry name" value="C2_PKC_epsilon"/>
    <property type="match status" value="1"/>
</dbReference>
<dbReference type="EMBL" id="BLXT01005922">
    <property type="protein sequence ID" value="GFO27455.1"/>
    <property type="molecule type" value="Genomic_DNA"/>
</dbReference>
<dbReference type="Pfam" id="PF00168">
    <property type="entry name" value="C2"/>
    <property type="match status" value="1"/>
</dbReference>
<dbReference type="Proteomes" id="UP000735302">
    <property type="component" value="Unassembled WGS sequence"/>
</dbReference>
<dbReference type="InterPro" id="IPR000008">
    <property type="entry name" value="C2_dom"/>
</dbReference>
<dbReference type="Gene3D" id="2.60.40.150">
    <property type="entry name" value="C2 domain"/>
    <property type="match status" value="1"/>
</dbReference>
<gene>
    <name evidence="2" type="ORF">PoB_005396000</name>
</gene>
<protein>
    <submittedName>
        <fullName evidence="2">Protein kinase c</fullName>
    </submittedName>
</protein>
<evidence type="ECO:0000313" key="3">
    <source>
        <dbReference type="Proteomes" id="UP000735302"/>
    </source>
</evidence>
<evidence type="ECO:0000313" key="2">
    <source>
        <dbReference type="EMBL" id="GFO27455.1"/>
    </source>
</evidence>
<dbReference type="PROSITE" id="PS50004">
    <property type="entry name" value="C2"/>
    <property type="match status" value="1"/>
</dbReference>
<dbReference type="AlphaFoldDB" id="A0AAV4C6Z3"/>
<dbReference type="SUPFAM" id="SSF49562">
    <property type="entry name" value="C2 domain (Calcium/lipid-binding domain, CaLB)"/>
    <property type="match status" value="1"/>
</dbReference>
<feature type="domain" description="C2" evidence="1">
    <location>
        <begin position="2"/>
        <end position="134"/>
    </location>
</feature>
<reference evidence="2 3" key="1">
    <citation type="journal article" date="2021" name="Elife">
        <title>Chloroplast acquisition without the gene transfer in kleptoplastic sea slugs, Plakobranchus ocellatus.</title>
        <authorList>
            <person name="Maeda T."/>
            <person name="Takahashi S."/>
            <person name="Yoshida T."/>
            <person name="Shimamura S."/>
            <person name="Takaki Y."/>
            <person name="Nagai Y."/>
            <person name="Toyoda A."/>
            <person name="Suzuki Y."/>
            <person name="Arimoto A."/>
            <person name="Ishii H."/>
            <person name="Satoh N."/>
            <person name="Nishiyama T."/>
            <person name="Hasebe M."/>
            <person name="Maruyama T."/>
            <person name="Minagawa J."/>
            <person name="Obokata J."/>
            <person name="Shigenobu S."/>
        </authorList>
    </citation>
    <scope>NUCLEOTIDE SEQUENCE [LARGE SCALE GENOMIC DNA]</scope>
</reference>